<comment type="caution">
    <text evidence="1">The sequence shown here is derived from an EMBL/GenBank/DDBJ whole genome shotgun (WGS) entry which is preliminary data.</text>
</comment>
<proteinExistence type="predicted"/>
<organism evidence="1 2">
    <name type="scientific">Gossypium lobatum</name>
    <dbReference type="NCBI Taxonomy" id="34289"/>
    <lineage>
        <taxon>Eukaryota</taxon>
        <taxon>Viridiplantae</taxon>
        <taxon>Streptophyta</taxon>
        <taxon>Embryophyta</taxon>
        <taxon>Tracheophyta</taxon>
        <taxon>Spermatophyta</taxon>
        <taxon>Magnoliopsida</taxon>
        <taxon>eudicotyledons</taxon>
        <taxon>Gunneridae</taxon>
        <taxon>Pentapetalae</taxon>
        <taxon>rosids</taxon>
        <taxon>malvids</taxon>
        <taxon>Malvales</taxon>
        <taxon>Malvaceae</taxon>
        <taxon>Malvoideae</taxon>
        <taxon>Gossypium</taxon>
    </lineage>
</organism>
<accession>A0A7J8M6U7</accession>
<evidence type="ECO:0000313" key="1">
    <source>
        <dbReference type="EMBL" id="MBA0560406.1"/>
    </source>
</evidence>
<gene>
    <name evidence="1" type="ORF">Golob_017308</name>
</gene>
<sequence>MKEVEVEVVEALAVAVGGWVVVVARGVVATEA</sequence>
<dbReference type="EMBL" id="JABEZX010000007">
    <property type="protein sequence ID" value="MBA0560406.1"/>
    <property type="molecule type" value="Genomic_DNA"/>
</dbReference>
<protein>
    <submittedName>
        <fullName evidence="1">Uncharacterized protein</fullName>
    </submittedName>
</protein>
<evidence type="ECO:0000313" key="2">
    <source>
        <dbReference type="Proteomes" id="UP000593572"/>
    </source>
</evidence>
<keyword evidence="2" id="KW-1185">Reference proteome</keyword>
<name>A0A7J8M6U7_9ROSI</name>
<dbReference type="Proteomes" id="UP000593572">
    <property type="component" value="Unassembled WGS sequence"/>
</dbReference>
<reference evidence="1 2" key="1">
    <citation type="journal article" date="2019" name="Genome Biol. Evol.">
        <title>Insights into the evolution of the New World diploid cottons (Gossypium, subgenus Houzingenia) based on genome sequencing.</title>
        <authorList>
            <person name="Grover C.E."/>
            <person name="Arick M.A. 2nd"/>
            <person name="Thrash A."/>
            <person name="Conover J.L."/>
            <person name="Sanders W.S."/>
            <person name="Peterson D.G."/>
            <person name="Frelichowski J.E."/>
            <person name="Scheffler J.A."/>
            <person name="Scheffler B.E."/>
            <person name="Wendel J.F."/>
        </authorList>
    </citation>
    <scope>NUCLEOTIDE SEQUENCE [LARGE SCALE GENOMIC DNA]</scope>
    <source>
        <strain evidence="1">157</strain>
        <tissue evidence="1">Leaf</tissue>
    </source>
</reference>
<dbReference type="AlphaFoldDB" id="A0A7J8M6U7"/>